<dbReference type="InterPro" id="IPR002104">
    <property type="entry name" value="Integrase_catalytic"/>
</dbReference>
<dbReference type="PANTHER" id="PTHR30349">
    <property type="entry name" value="PHAGE INTEGRASE-RELATED"/>
    <property type="match status" value="1"/>
</dbReference>
<dbReference type="HOGENOM" id="CLU_027562_9_0_9"/>
<name>B1I2A9_DESAP</name>
<accession>B1I2A9</accession>
<dbReference type="InterPro" id="IPR004107">
    <property type="entry name" value="Integrase_SAM-like_N"/>
</dbReference>
<keyword evidence="5" id="KW-0233">DNA recombination</keyword>
<dbReference type="InterPro" id="IPR044068">
    <property type="entry name" value="CB"/>
</dbReference>
<reference evidence="10" key="1">
    <citation type="submission" date="2007-10" db="EMBL/GenBank/DDBJ databases">
        <title>Complete sequence of chromosome of Desulforudis audaxviator MP104C.</title>
        <authorList>
            <person name="Copeland A."/>
            <person name="Lucas S."/>
            <person name="Lapidus A."/>
            <person name="Barry K."/>
            <person name="Glavina del Rio T."/>
            <person name="Dalin E."/>
            <person name="Tice H."/>
            <person name="Bruce D."/>
            <person name="Pitluck S."/>
            <person name="Lowry S.R."/>
            <person name="Larimer F."/>
            <person name="Land M.L."/>
            <person name="Hauser L."/>
            <person name="Kyrpides N."/>
            <person name="Ivanova N.N."/>
            <person name="Richardson P."/>
        </authorList>
    </citation>
    <scope>NUCLEOTIDE SEQUENCE [LARGE SCALE GENOMIC DNA]</scope>
    <source>
        <strain evidence="10">MP104C</strain>
    </source>
</reference>
<dbReference type="Proteomes" id="UP000008544">
    <property type="component" value="Chromosome"/>
</dbReference>
<dbReference type="InterPro" id="IPR010998">
    <property type="entry name" value="Integrase_recombinase_N"/>
</dbReference>
<dbReference type="InterPro" id="IPR011010">
    <property type="entry name" value="DNA_brk_join_enz"/>
</dbReference>
<dbReference type="PROSITE" id="PS51898">
    <property type="entry name" value="TYR_RECOMBINASE"/>
    <property type="match status" value="1"/>
</dbReference>
<reference evidence="9 10" key="2">
    <citation type="journal article" date="2008" name="Science">
        <title>Environmental genomics reveals a single-species ecosystem deep within Earth.</title>
        <authorList>
            <person name="Chivian D."/>
            <person name="Brodie E.L."/>
            <person name="Alm E.J."/>
            <person name="Culley D.E."/>
            <person name="Dehal P.S."/>
            <person name="Desantis T.Z."/>
            <person name="Gihring T.M."/>
            <person name="Lapidus A."/>
            <person name="Lin L.H."/>
            <person name="Lowry S.R."/>
            <person name="Moser D.P."/>
            <person name="Richardson P.M."/>
            <person name="Southam G."/>
            <person name="Wanger G."/>
            <person name="Pratt L.M."/>
            <person name="Andersen G.L."/>
            <person name="Hazen T.C."/>
            <person name="Brockman F.J."/>
            <person name="Arkin A.P."/>
            <person name="Onstott T.C."/>
        </authorList>
    </citation>
    <scope>NUCLEOTIDE SEQUENCE [LARGE SCALE GENOMIC DNA]</scope>
    <source>
        <strain evidence="9 10">MP104C</strain>
    </source>
</reference>
<dbReference type="Gene3D" id="1.10.150.130">
    <property type="match status" value="1"/>
</dbReference>
<gene>
    <name evidence="9" type="ordered locus">Daud_0519</name>
</gene>
<dbReference type="SUPFAM" id="SSF56349">
    <property type="entry name" value="DNA breaking-rejoining enzymes"/>
    <property type="match status" value="1"/>
</dbReference>
<evidence type="ECO:0000256" key="6">
    <source>
        <dbReference type="PROSITE-ProRule" id="PRU01248"/>
    </source>
</evidence>
<evidence type="ECO:0000256" key="1">
    <source>
        <dbReference type="ARBA" id="ARBA00003283"/>
    </source>
</evidence>
<comment type="similarity">
    <text evidence="2">Belongs to the 'phage' integrase family.</text>
</comment>
<dbReference type="GO" id="GO:0015074">
    <property type="term" value="P:DNA integration"/>
    <property type="evidence" value="ECO:0007669"/>
    <property type="project" value="UniProtKB-KW"/>
</dbReference>
<feature type="domain" description="Tyr recombinase" evidence="7">
    <location>
        <begin position="111"/>
        <end position="291"/>
    </location>
</feature>
<evidence type="ECO:0000259" key="8">
    <source>
        <dbReference type="PROSITE" id="PS51900"/>
    </source>
</evidence>
<evidence type="ECO:0000256" key="4">
    <source>
        <dbReference type="ARBA" id="ARBA00023125"/>
    </source>
</evidence>
<feature type="domain" description="Core-binding (CB)" evidence="8">
    <location>
        <begin position="2"/>
        <end position="90"/>
    </location>
</feature>
<evidence type="ECO:0000256" key="5">
    <source>
        <dbReference type="ARBA" id="ARBA00023172"/>
    </source>
</evidence>
<dbReference type="GO" id="GO:0006310">
    <property type="term" value="P:DNA recombination"/>
    <property type="evidence" value="ECO:0007669"/>
    <property type="project" value="UniProtKB-KW"/>
</dbReference>
<evidence type="ECO:0000259" key="7">
    <source>
        <dbReference type="PROSITE" id="PS51898"/>
    </source>
</evidence>
<dbReference type="EMBL" id="CP000860">
    <property type="protein sequence ID" value="ACA59062.1"/>
    <property type="molecule type" value="Genomic_DNA"/>
</dbReference>
<dbReference type="OrthoDB" id="9785687at2"/>
<dbReference type="InterPro" id="IPR050090">
    <property type="entry name" value="Tyrosine_recombinase_XerCD"/>
</dbReference>
<dbReference type="KEGG" id="dau:Daud_0519"/>
<evidence type="ECO:0000256" key="3">
    <source>
        <dbReference type="ARBA" id="ARBA00022908"/>
    </source>
</evidence>
<dbReference type="GO" id="GO:0003677">
    <property type="term" value="F:DNA binding"/>
    <property type="evidence" value="ECO:0007669"/>
    <property type="project" value="UniProtKB-UniRule"/>
</dbReference>
<dbReference type="PANTHER" id="PTHR30349:SF41">
    <property type="entry name" value="INTEGRASE_RECOMBINASE PROTEIN MJ0367-RELATED"/>
    <property type="match status" value="1"/>
</dbReference>
<evidence type="ECO:0000313" key="10">
    <source>
        <dbReference type="Proteomes" id="UP000008544"/>
    </source>
</evidence>
<evidence type="ECO:0000256" key="2">
    <source>
        <dbReference type="ARBA" id="ARBA00008857"/>
    </source>
</evidence>
<dbReference type="AlphaFoldDB" id="B1I2A9"/>
<dbReference type="InterPro" id="IPR013762">
    <property type="entry name" value="Integrase-like_cat_sf"/>
</dbReference>
<comment type="function">
    <text evidence="1">Site-specific tyrosine recombinase, which acts by catalyzing the cutting and rejoining of the recombining DNA molecules.</text>
</comment>
<dbReference type="Gene3D" id="1.10.443.10">
    <property type="entry name" value="Intergrase catalytic core"/>
    <property type="match status" value="1"/>
</dbReference>
<dbReference type="RefSeq" id="WP_012301651.1">
    <property type="nucleotide sequence ID" value="NC_010424.1"/>
</dbReference>
<keyword evidence="3" id="KW-0229">DNA integration</keyword>
<keyword evidence="10" id="KW-1185">Reference proteome</keyword>
<protein>
    <submittedName>
        <fullName evidence="9">Phage integrase family protein</fullName>
    </submittedName>
</protein>
<evidence type="ECO:0000313" key="9">
    <source>
        <dbReference type="EMBL" id="ACA59062.1"/>
    </source>
</evidence>
<dbReference type="eggNOG" id="COG4974">
    <property type="taxonomic scope" value="Bacteria"/>
</dbReference>
<organism evidence="9 10">
    <name type="scientific">Desulforudis audaxviator (strain MP104C)</name>
    <dbReference type="NCBI Taxonomy" id="477974"/>
    <lineage>
        <taxon>Bacteria</taxon>
        <taxon>Bacillati</taxon>
        <taxon>Bacillota</taxon>
        <taxon>Clostridia</taxon>
        <taxon>Thermoanaerobacterales</taxon>
        <taxon>Candidatus Desulforudaceae</taxon>
        <taxon>Candidatus Desulforudis</taxon>
    </lineage>
</organism>
<dbReference type="PROSITE" id="PS51900">
    <property type="entry name" value="CB"/>
    <property type="match status" value="1"/>
</dbReference>
<dbReference type="Pfam" id="PF00589">
    <property type="entry name" value="Phage_integrase"/>
    <property type="match status" value="1"/>
</dbReference>
<sequence length="300" mass="35209">MSHLQEVIREFLRYLRAEKDASPETLAAYRSDLRPLEDFLFRERIAPELANLTTPVLRRYFIWLQEERKLKAASLRRKIHCFRSFFRYLAEQEYIPGDPMRKIRPPKEPDRVPIYLKEEELKWLLTAPGHLGGPYHLRDKLILHLLAYCGLRRSELLRLDWDDVDLGAGTLRVRGKGKRERLIPLIPELQQILWEYLQTRLPLENRALFLGREGGRMNKDALTRLFKRYVRMAGLDPAVITPHKLRHSFATLLLEKGTDVFTIQELMGHADLASTRIYAHCSSKRLREAVERIRPGIPAD</sequence>
<keyword evidence="4 6" id="KW-0238">DNA-binding</keyword>
<proteinExistence type="inferred from homology"/>
<dbReference type="STRING" id="477974.Daud_0519"/>
<dbReference type="Pfam" id="PF02899">
    <property type="entry name" value="Phage_int_SAM_1"/>
    <property type="match status" value="1"/>
</dbReference>